<organism evidence="3 4">
    <name type="scientific">Megalurothrips usitatus</name>
    <name type="common">bean blossom thrips</name>
    <dbReference type="NCBI Taxonomy" id="439358"/>
    <lineage>
        <taxon>Eukaryota</taxon>
        <taxon>Metazoa</taxon>
        <taxon>Ecdysozoa</taxon>
        <taxon>Arthropoda</taxon>
        <taxon>Hexapoda</taxon>
        <taxon>Insecta</taxon>
        <taxon>Pterygota</taxon>
        <taxon>Neoptera</taxon>
        <taxon>Paraneoptera</taxon>
        <taxon>Thysanoptera</taxon>
        <taxon>Terebrantia</taxon>
        <taxon>Thripoidea</taxon>
        <taxon>Thripidae</taxon>
        <taxon>Megalurothrips</taxon>
    </lineage>
</organism>
<dbReference type="PROSITE" id="PS50004">
    <property type="entry name" value="C2"/>
    <property type="match status" value="1"/>
</dbReference>
<feature type="compositionally biased region" description="Polar residues" evidence="1">
    <location>
        <begin position="1840"/>
        <end position="1850"/>
    </location>
</feature>
<feature type="region of interest" description="Disordered" evidence="1">
    <location>
        <begin position="1697"/>
        <end position="1772"/>
    </location>
</feature>
<feature type="compositionally biased region" description="Basic and acidic residues" evidence="1">
    <location>
        <begin position="1738"/>
        <end position="1748"/>
    </location>
</feature>
<feature type="domain" description="C2" evidence="2">
    <location>
        <begin position="1216"/>
        <end position="1365"/>
    </location>
</feature>
<dbReference type="InterPro" id="IPR000008">
    <property type="entry name" value="C2_dom"/>
</dbReference>
<dbReference type="Proteomes" id="UP001075354">
    <property type="component" value="Chromosome 2"/>
</dbReference>
<feature type="compositionally biased region" description="Low complexity" evidence="1">
    <location>
        <begin position="1762"/>
        <end position="1772"/>
    </location>
</feature>
<feature type="compositionally biased region" description="Polar residues" evidence="1">
    <location>
        <begin position="1559"/>
        <end position="1571"/>
    </location>
</feature>
<dbReference type="Pfam" id="PF25339">
    <property type="entry name" value="C2_C2CD3_N"/>
    <property type="match status" value="1"/>
</dbReference>
<dbReference type="GO" id="GO:0005814">
    <property type="term" value="C:centriole"/>
    <property type="evidence" value="ECO:0007669"/>
    <property type="project" value="TreeGrafter"/>
</dbReference>
<feature type="region of interest" description="Disordered" evidence="1">
    <location>
        <begin position="1128"/>
        <end position="1168"/>
    </location>
</feature>
<evidence type="ECO:0000256" key="1">
    <source>
        <dbReference type="SAM" id="MobiDB-lite"/>
    </source>
</evidence>
<evidence type="ECO:0000313" key="4">
    <source>
        <dbReference type="Proteomes" id="UP001075354"/>
    </source>
</evidence>
<dbReference type="GO" id="GO:0060271">
    <property type="term" value="P:cilium assembly"/>
    <property type="evidence" value="ECO:0007669"/>
    <property type="project" value="TreeGrafter"/>
</dbReference>
<evidence type="ECO:0000313" key="3">
    <source>
        <dbReference type="EMBL" id="KAJ1530952.1"/>
    </source>
</evidence>
<proteinExistence type="predicted"/>
<keyword evidence="4" id="KW-1185">Reference proteome</keyword>
<dbReference type="GO" id="GO:0034451">
    <property type="term" value="C:centriolar satellite"/>
    <property type="evidence" value="ECO:0007669"/>
    <property type="project" value="TreeGrafter"/>
</dbReference>
<evidence type="ECO:0000259" key="2">
    <source>
        <dbReference type="PROSITE" id="PS50004"/>
    </source>
</evidence>
<reference evidence="3" key="1">
    <citation type="submission" date="2022-12" db="EMBL/GenBank/DDBJ databases">
        <title>Chromosome-level genome assembly of the bean flower thrips Megalurothrips usitatus.</title>
        <authorList>
            <person name="Ma L."/>
            <person name="Liu Q."/>
            <person name="Li H."/>
            <person name="Cai W."/>
        </authorList>
    </citation>
    <scope>NUCLEOTIDE SEQUENCE</scope>
    <source>
        <strain evidence="3">Cailab_2022a</strain>
    </source>
</reference>
<dbReference type="InterPro" id="IPR035892">
    <property type="entry name" value="C2_domain_sf"/>
</dbReference>
<feature type="compositionally biased region" description="Basic and acidic residues" evidence="1">
    <location>
        <begin position="1146"/>
        <end position="1168"/>
    </location>
</feature>
<feature type="compositionally biased region" description="Polar residues" evidence="1">
    <location>
        <begin position="1750"/>
        <end position="1760"/>
    </location>
</feature>
<dbReference type="PANTHER" id="PTHR21254:SF1">
    <property type="entry name" value="C2 DOMAIN-CONTAINING PROTEIN 3"/>
    <property type="match status" value="1"/>
</dbReference>
<feature type="compositionally biased region" description="Low complexity" evidence="1">
    <location>
        <begin position="1812"/>
        <end position="1839"/>
    </location>
</feature>
<dbReference type="SUPFAM" id="SSF49562">
    <property type="entry name" value="C2 domain (Calcium/lipid-binding domain, CaLB)"/>
    <property type="match status" value="1"/>
</dbReference>
<feature type="region of interest" description="Disordered" evidence="1">
    <location>
        <begin position="1559"/>
        <end position="1627"/>
    </location>
</feature>
<dbReference type="GO" id="GO:0071539">
    <property type="term" value="P:protein localization to centrosome"/>
    <property type="evidence" value="ECO:0007669"/>
    <property type="project" value="TreeGrafter"/>
</dbReference>
<dbReference type="EMBL" id="JAPTSV010000002">
    <property type="protein sequence ID" value="KAJ1530952.1"/>
    <property type="molecule type" value="Genomic_DNA"/>
</dbReference>
<feature type="region of interest" description="Disordered" evidence="1">
    <location>
        <begin position="1800"/>
        <end position="1876"/>
    </location>
</feature>
<sequence length="1876" mass="207852">MGEEHGVVAALTLPPKVVGKVSGHLVMKVDEVLWARKPPGDVSAVVMWWGGDEPTTFRPTDVAQDALREKNTGVIYEVRTSPVLFENYLRKCGSLEIAMADKYGMPIGCVSVTNLYKMMSESPYQSYYPIVNNFGNRIGDLHVSFNLRMLTSAEKGLNIPKLPSKLGVKTKDLKRLSPGKGKQPAIYAKSKEEKTKRNEKVLNDTCVNKEGWKDKNTLEEPVQNRVSPTSNLISQILEHGTRLRDAMTASVMEDGLHLNCERSSDLDVLLSGNSELFSGKGNSHAPSSNIPVASKLCGKKNNPIDDKKIRDYLSGKPMSEVEEEEALAALRSMTPTKDILEHVPDSHLFQQENTVKTKKSESSEIVTDITDYLDKSPPVSDVKFNVDLELLSQINCVRLTVHSLMLNTVGIKRVASLPKKKSCLSQSNISVHPPGVTYFVEYKFPLASGSRPWESTVRYCSKRIDGYEVAFGDRTVHNLPVTWRSSISAEANVGSLISALSFKVCARHLHQRVSIPLGIASPNSAKELIESAYLRHEFDLPVVASDHLPVAQLRVCIEFGRDRIHFGGLFDPDNNSLGIRSPRKTSAHLNRCPSSMSAKKKKPGKNVTTVTRNVAAKSAALHKLPSQQASQAQQLIQQLVANAGTTIKECTSAPSSGRSQLRPSRPSVPFQRQALTPDVMSSYVKPSSSDYQFIKHEVALTILQVLGKNYLKYSTADDKSFYVTYKFPSLNAMKSNSVVWHSYATEPSEFFDGTWNKPQNRIHTVVLPKNEAFHTYLQHSYEFHSPRSKSIVFSLCVRCYGTEVQDLPVAEATLPLTCLLTLENAYKDASRNNPNFSSSSCSSIVLDVPFELLPSYQSREPEEERGSLRLKVDYRSVVLKQSLQTANLPRSRGDSVSGNIPHQNFIDVAQFGGEIKLKLAPTGESEVNQLLNSPVSVPNWAKSSEKHLLQPIETDNIYCNDNGISETYQGTDLNQLINPPSANLHADWEPVQNKNKRPQSSGRIMQNSAYLMGDSNHQEDYECIADVIDKKRTEYVVCHDTVRSPIQSDPLNVHSQSLNIDSVANNVDIKCATKVGKADAATCTSPIVSYRHMSRGTSPTRHLEASQNEVCFQDRSTSMDTFPYHDKSEQASVDNVTQASQTSQRDCNDMVKEDAEAPTKSDNTPLKDTDTMIVKTDIESSVLPRCSIDDVETVEVVSEHGIDLQLSHTDKENCTHEKCEDISCSGSQILSSFTVKIGVESALHLQSTKPTSDGGIKASRPYVFVSINPCGLNGNIFAHNSLDPVSISPAVMYCDEPEWNWQTETQLPTDLLVSSVKRLLFKIWMSDQNSSSTNIQNLKSADLLGFSTLDLTVLSAGLPIISGWYNIMDFSGRCRGQIKLSLEPMEDISKSINCPELSFHHDTKSKPSLPMFVAHSTYSEFPSHVTQFPDMLVQKVDPQTTAQAASTIFSNYQLVVEQFQKLSSGHEDDPQVCSPYDSDVNASSSVSLQRKDESVALERQPQPDLRLNSSRGETRSTESSSLVDVDKVDKDPSVLLREKLSELDTITKGIKTRLLTRLESANSSGSQTDFPSKSEMNEQSSEETSSRLKQGCNKEDHVSRGSSATCQEKLLFPTSQTEERASYQKQRKTWEKQDDLIDFGALHIDCKDDNEHSPQNEDLSDWLSESALQQVFNPFLFNDILNCMNSSRGVQVIELDDTGTSDDNQDSPVVHSNRTEKSLTIEEESSMPSKCSRRRSRRGDETYRKENPHFVSNSPRQKSGPSAGDADSGVDVDVSATFQPGAFFPASSTDSFLPQRCMPGVRTASSEREESSSCSLSSRHYQSTLPSSASTSATPSDSPQHSQVNCGTTKNRPRLQIVLEKRNSSATFSKNSRRDV</sequence>
<comment type="caution">
    <text evidence="3">The sequence shown here is derived from an EMBL/GenBank/DDBJ whole genome shotgun (WGS) entry which is preliminary data.</text>
</comment>
<dbReference type="PANTHER" id="PTHR21254">
    <property type="entry name" value="C2 DOMAIN-CONTAINING PROTEIN 3"/>
    <property type="match status" value="1"/>
</dbReference>
<name>A0AAV7XWN2_9NEOP</name>
<dbReference type="GO" id="GO:0061511">
    <property type="term" value="P:centriole elongation"/>
    <property type="evidence" value="ECO:0007669"/>
    <property type="project" value="TreeGrafter"/>
</dbReference>
<feature type="region of interest" description="Disordered" evidence="1">
    <location>
        <begin position="1466"/>
        <end position="1525"/>
    </location>
</feature>
<feature type="compositionally biased region" description="Polar residues" evidence="1">
    <location>
        <begin position="1130"/>
        <end position="1145"/>
    </location>
</feature>
<gene>
    <name evidence="3" type="ORF">ONE63_005788</name>
</gene>
<accession>A0AAV7XWN2</accession>
<dbReference type="InterPro" id="IPR057537">
    <property type="entry name" value="C2_C2CD3_N"/>
</dbReference>
<feature type="compositionally biased region" description="Basic and acidic residues" evidence="1">
    <location>
        <begin position="1617"/>
        <end position="1627"/>
    </location>
</feature>
<feature type="region of interest" description="Disordered" evidence="1">
    <location>
        <begin position="582"/>
        <end position="604"/>
    </location>
</feature>
<protein>
    <recommendedName>
        <fullName evidence="2">C2 domain-containing protein</fullName>
    </recommendedName>
</protein>